<evidence type="ECO:0000313" key="3">
    <source>
        <dbReference type="Proteomes" id="UP000664218"/>
    </source>
</evidence>
<keyword evidence="1" id="KW-1133">Transmembrane helix</keyword>
<feature type="transmembrane region" description="Helical" evidence="1">
    <location>
        <begin position="68"/>
        <end position="89"/>
    </location>
</feature>
<keyword evidence="1" id="KW-0812">Transmembrane</keyword>
<protein>
    <submittedName>
        <fullName evidence="2">Uncharacterized protein</fullName>
    </submittedName>
</protein>
<evidence type="ECO:0000313" key="2">
    <source>
        <dbReference type="EMBL" id="MBO1266268.1"/>
    </source>
</evidence>
<keyword evidence="1" id="KW-0472">Membrane</keyword>
<feature type="transmembrane region" description="Helical" evidence="1">
    <location>
        <begin position="32"/>
        <end position="48"/>
    </location>
</feature>
<organism evidence="2 3">
    <name type="scientific">Proteiniclasticum aestuarii</name>
    <dbReference type="NCBI Taxonomy" id="2817862"/>
    <lineage>
        <taxon>Bacteria</taxon>
        <taxon>Bacillati</taxon>
        <taxon>Bacillota</taxon>
        <taxon>Clostridia</taxon>
        <taxon>Eubacteriales</taxon>
        <taxon>Clostridiaceae</taxon>
        <taxon>Proteiniclasticum</taxon>
    </lineage>
</organism>
<dbReference type="EMBL" id="JAFNJU010000016">
    <property type="protein sequence ID" value="MBO1266268.1"/>
    <property type="molecule type" value="Genomic_DNA"/>
</dbReference>
<dbReference type="AlphaFoldDB" id="A0A939HD82"/>
<gene>
    <name evidence="2" type="ORF">J3A84_14620</name>
</gene>
<evidence type="ECO:0000256" key="1">
    <source>
        <dbReference type="SAM" id="Phobius"/>
    </source>
</evidence>
<name>A0A939HD82_9CLOT</name>
<keyword evidence="3" id="KW-1185">Reference proteome</keyword>
<dbReference type="Proteomes" id="UP000664218">
    <property type="component" value="Unassembled WGS sequence"/>
</dbReference>
<accession>A0A939HD82</accession>
<dbReference type="RefSeq" id="WP_207600794.1">
    <property type="nucleotide sequence ID" value="NZ_JAFNJU010000016.1"/>
</dbReference>
<comment type="caution">
    <text evidence="2">The sequence shown here is derived from an EMBL/GenBank/DDBJ whole genome shotgun (WGS) entry which is preliminary data.</text>
</comment>
<sequence>MIKYKSIFFLILAIGTGGPIQATFFPLKPAADFVKDVMLMILFFVFLHQATKSRNNISPLSRFKDKPLLIIGILSVLTAAGVGLQMILFW</sequence>
<proteinExistence type="predicted"/>
<reference evidence="2" key="1">
    <citation type="submission" date="2021-03" db="EMBL/GenBank/DDBJ databases">
        <title>Proteiniclasticum marinus sp. nov., isolated from tidal flat sediment.</title>
        <authorList>
            <person name="Namirimu T."/>
            <person name="Yang J.-A."/>
            <person name="Yang S.-H."/>
            <person name="Kim Y.-J."/>
            <person name="Kwon K.K."/>
        </authorList>
    </citation>
    <scope>NUCLEOTIDE SEQUENCE</scope>
    <source>
        <strain evidence="2">SCR006</strain>
    </source>
</reference>